<name>A0ABV3WY16_9HYPH</name>
<evidence type="ECO:0000313" key="2">
    <source>
        <dbReference type="EMBL" id="MEX4009161.1"/>
    </source>
</evidence>
<dbReference type="EMBL" id="JAZHFV010000006">
    <property type="protein sequence ID" value="MEX4009161.1"/>
    <property type="molecule type" value="Genomic_DNA"/>
</dbReference>
<gene>
    <name evidence="2" type="ORF">V1479_17755</name>
</gene>
<evidence type="ECO:0000313" key="3">
    <source>
        <dbReference type="Proteomes" id="UP001559025"/>
    </source>
</evidence>
<accession>A0ABV3WY16</accession>
<keyword evidence="3" id="KW-1185">Reference proteome</keyword>
<proteinExistence type="predicted"/>
<evidence type="ECO:0008006" key="4">
    <source>
        <dbReference type="Google" id="ProtNLM"/>
    </source>
</evidence>
<dbReference type="RefSeq" id="WP_368804120.1">
    <property type="nucleotide sequence ID" value="NZ_JAZHFV010000006.1"/>
</dbReference>
<protein>
    <recommendedName>
        <fullName evidence="4">DUF1127 domain-containing protein</fullName>
    </recommendedName>
</protein>
<evidence type="ECO:0000256" key="1">
    <source>
        <dbReference type="SAM" id="MobiDB-lite"/>
    </source>
</evidence>
<feature type="region of interest" description="Disordered" evidence="1">
    <location>
        <begin position="1"/>
        <end position="26"/>
    </location>
</feature>
<sequence length="74" mass="8384">MAMAIGLSGLEDTRRSSREERTASEGRIGATLRAVLNKRDDRLLRDAGLTREDALGVEAAFWHERSRERTLWSL</sequence>
<comment type="caution">
    <text evidence="2">The sequence shown here is derived from an EMBL/GenBank/DDBJ whole genome shotgun (WGS) entry which is preliminary data.</text>
</comment>
<dbReference type="Proteomes" id="UP001559025">
    <property type="component" value="Unassembled WGS sequence"/>
</dbReference>
<organism evidence="2 3">
    <name type="scientific">Neoaquamicrobium sediminum</name>
    <dbReference type="NCBI Taxonomy" id="1849104"/>
    <lineage>
        <taxon>Bacteria</taxon>
        <taxon>Pseudomonadati</taxon>
        <taxon>Pseudomonadota</taxon>
        <taxon>Alphaproteobacteria</taxon>
        <taxon>Hyphomicrobiales</taxon>
        <taxon>Phyllobacteriaceae</taxon>
        <taxon>Neoaquamicrobium</taxon>
    </lineage>
</organism>
<feature type="compositionally biased region" description="Basic and acidic residues" evidence="1">
    <location>
        <begin position="11"/>
        <end position="24"/>
    </location>
</feature>
<reference evidence="2 3" key="1">
    <citation type="submission" date="2024-01" db="EMBL/GenBank/DDBJ databases">
        <title>New evidence supports the origin of RcGTA from prophage.</title>
        <authorList>
            <person name="Xu Y."/>
            <person name="Liu B."/>
            <person name="Chen F."/>
        </authorList>
    </citation>
    <scope>NUCLEOTIDE SEQUENCE [LARGE SCALE GENOMIC DNA]</scope>
    <source>
        <strain evidence="2 3">CBW1107-2</strain>
    </source>
</reference>